<keyword evidence="1" id="KW-1133">Transmembrane helix</keyword>
<feature type="transmembrane region" description="Helical" evidence="1">
    <location>
        <begin position="200"/>
        <end position="218"/>
    </location>
</feature>
<feature type="transmembrane region" description="Helical" evidence="1">
    <location>
        <begin position="266"/>
        <end position="285"/>
    </location>
</feature>
<evidence type="ECO:0008006" key="4">
    <source>
        <dbReference type="Google" id="ProtNLM"/>
    </source>
</evidence>
<keyword evidence="1" id="KW-0472">Membrane</keyword>
<name>A0ABU8NW73_9CORY</name>
<keyword evidence="3" id="KW-1185">Reference proteome</keyword>
<feature type="transmembrane region" description="Helical" evidence="1">
    <location>
        <begin position="323"/>
        <end position="341"/>
    </location>
</feature>
<evidence type="ECO:0000313" key="2">
    <source>
        <dbReference type="EMBL" id="MEJ4099256.1"/>
    </source>
</evidence>
<accession>A0ABU8NW73</accession>
<dbReference type="Proteomes" id="UP001359781">
    <property type="component" value="Unassembled WGS sequence"/>
</dbReference>
<keyword evidence="1" id="KW-0812">Transmembrane</keyword>
<gene>
    <name evidence="2" type="ORF">V5S96_02620</name>
</gene>
<dbReference type="EMBL" id="JBAHVJ010000002">
    <property type="protein sequence ID" value="MEJ4099256.1"/>
    <property type="molecule type" value="Genomic_DNA"/>
</dbReference>
<feature type="transmembrane region" description="Helical" evidence="1">
    <location>
        <begin position="100"/>
        <end position="118"/>
    </location>
</feature>
<sequence>MKGLKLWWGLADKSEAFFWLFAVFFWPMILLGQVVENWWSFTLVLFIVFAVAKKNVRLNAGYAALNLPRSAWRRHQRCDVLINLAACLFGLSWAPPWGSWQQIVLMFVAVLSSLRAIFGRKAYPAGSYVGESLVERARFVEAGGDGEAERSKGLSYSETLVGQSILAPQLRVWLGWVAAAAFLAVCVALASVLLDTSGGMTLILILATGVAIFTVMDGTQRSYREWIRFGGQRAVWARWTGLICLLPVAASALIGGFLGFADGSGWAAGMAGGLAYILLILPVILMCTIGESSNIGWCLLLLVGMVIGGSLFIAQVIERTEWFLVQGGLVALLLLCLPVLIRRTGHDLTGAARFFGVSKENAEQT</sequence>
<reference evidence="2 3" key="1">
    <citation type="submission" date="2024-02" db="EMBL/GenBank/DDBJ databases">
        <title>Whole genome sequencing and characterization of Corynebacterium isolated from the ocular surface of dry eye disease sufferers.</title>
        <authorList>
            <person name="Naqvi M."/>
        </authorList>
    </citation>
    <scope>NUCLEOTIDE SEQUENCE [LARGE SCALE GENOMIC DNA]</scope>
    <source>
        <strain evidence="2 3">PCRF</strain>
    </source>
</reference>
<organism evidence="2 3">
    <name type="scientific">Corynebacterium mastitidis</name>
    <dbReference type="NCBI Taxonomy" id="161890"/>
    <lineage>
        <taxon>Bacteria</taxon>
        <taxon>Bacillati</taxon>
        <taxon>Actinomycetota</taxon>
        <taxon>Actinomycetes</taxon>
        <taxon>Mycobacteriales</taxon>
        <taxon>Corynebacteriaceae</taxon>
        <taxon>Corynebacterium</taxon>
    </lineage>
</organism>
<dbReference type="RefSeq" id="WP_337889820.1">
    <property type="nucleotide sequence ID" value="NZ_JBAHVI010000003.1"/>
</dbReference>
<feature type="transmembrane region" description="Helical" evidence="1">
    <location>
        <begin position="239"/>
        <end position="260"/>
    </location>
</feature>
<feature type="transmembrane region" description="Helical" evidence="1">
    <location>
        <begin position="173"/>
        <end position="194"/>
    </location>
</feature>
<evidence type="ECO:0000313" key="3">
    <source>
        <dbReference type="Proteomes" id="UP001359781"/>
    </source>
</evidence>
<proteinExistence type="predicted"/>
<evidence type="ECO:0000256" key="1">
    <source>
        <dbReference type="SAM" id="Phobius"/>
    </source>
</evidence>
<feature type="transmembrane region" description="Helical" evidence="1">
    <location>
        <begin position="77"/>
        <end position="94"/>
    </location>
</feature>
<comment type="caution">
    <text evidence="2">The sequence shown here is derived from an EMBL/GenBank/DDBJ whole genome shotgun (WGS) entry which is preliminary data.</text>
</comment>
<feature type="transmembrane region" description="Helical" evidence="1">
    <location>
        <begin position="297"/>
        <end position="317"/>
    </location>
</feature>
<protein>
    <recommendedName>
        <fullName evidence="4">ABC transporter permease</fullName>
    </recommendedName>
</protein>
<feature type="transmembrane region" description="Helical" evidence="1">
    <location>
        <begin position="38"/>
        <end position="56"/>
    </location>
</feature>